<dbReference type="SUPFAM" id="SSF49503">
    <property type="entry name" value="Cupredoxins"/>
    <property type="match status" value="2"/>
</dbReference>
<keyword evidence="7" id="KW-1185">Reference proteome</keyword>
<feature type="domain" description="Plastocyanin-like" evidence="5">
    <location>
        <begin position="91"/>
        <end position="194"/>
    </location>
</feature>
<dbReference type="GO" id="GO:0005507">
    <property type="term" value="F:copper ion binding"/>
    <property type="evidence" value="ECO:0007669"/>
    <property type="project" value="InterPro"/>
</dbReference>
<evidence type="ECO:0000256" key="4">
    <source>
        <dbReference type="ARBA" id="ARBA00023008"/>
    </source>
</evidence>
<dbReference type="InterPro" id="IPR011707">
    <property type="entry name" value="Cu-oxidase-like_N"/>
</dbReference>
<dbReference type="GO" id="GO:0006826">
    <property type="term" value="P:iron ion transport"/>
    <property type="evidence" value="ECO:0007669"/>
    <property type="project" value="TreeGrafter"/>
</dbReference>
<dbReference type="GO" id="GO:0016491">
    <property type="term" value="F:oxidoreductase activity"/>
    <property type="evidence" value="ECO:0007669"/>
    <property type="project" value="UniProtKB-KW"/>
</dbReference>
<reference evidence="6 7" key="1">
    <citation type="submission" date="2020-06" db="EMBL/GenBank/DDBJ databases">
        <authorList>
            <person name="Li R."/>
            <person name="Bekaert M."/>
        </authorList>
    </citation>
    <scope>NUCLEOTIDE SEQUENCE [LARGE SCALE GENOMIC DNA]</scope>
    <source>
        <strain evidence="7">wild</strain>
    </source>
</reference>
<dbReference type="InterPro" id="IPR045087">
    <property type="entry name" value="Cu-oxidase_fam"/>
</dbReference>
<keyword evidence="3" id="KW-0560">Oxidoreductase</keyword>
<keyword evidence="4" id="KW-0186">Copper</keyword>
<dbReference type="InterPro" id="IPR008972">
    <property type="entry name" value="Cupredoxin"/>
</dbReference>
<evidence type="ECO:0000256" key="3">
    <source>
        <dbReference type="ARBA" id="ARBA00023002"/>
    </source>
</evidence>
<dbReference type="OrthoDB" id="6130627at2759"/>
<dbReference type="GO" id="GO:0005886">
    <property type="term" value="C:plasma membrane"/>
    <property type="evidence" value="ECO:0007669"/>
    <property type="project" value="TreeGrafter"/>
</dbReference>
<dbReference type="EMBL" id="CACVKT020002708">
    <property type="protein sequence ID" value="CAC5379416.1"/>
    <property type="molecule type" value="Genomic_DNA"/>
</dbReference>
<dbReference type="Proteomes" id="UP000507470">
    <property type="component" value="Unassembled WGS sequence"/>
</dbReference>
<dbReference type="Pfam" id="PF07732">
    <property type="entry name" value="Cu-oxidase_3"/>
    <property type="match status" value="2"/>
</dbReference>
<dbReference type="PANTHER" id="PTHR11709:SF394">
    <property type="entry name" value="FI03373P-RELATED"/>
    <property type="match status" value="1"/>
</dbReference>
<proteinExistence type="inferred from homology"/>
<name>A0A6J8B7A8_MYTCO</name>
<comment type="similarity">
    <text evidence="1">Belongs to the multicopper oxidase family.</text>
</comment>
<evidence type="ECO:0000313" key="6">
    <source>
        <dbReference type="EMBL" id="CAC5379416.1"/>
    </source>
</evidence>
<evidence type="ECO:0000259" key="5">
    <source>
        <dbReference type="Pfam" id="PF07732"/>
    </source>
</evidence>
<evidence type="ECO:0000313" key="7">
    <source>
        <dbReference type="Proteomes" id="UP000507470"/>
    </source>
</evidence>
<accession>A0A6J8B7A8</accession>
<feature type="domain" description="Plastocyanin-like" evidence="5">
    <location>
        <begin position="295"/>
        <end position="361"/>
    </location>
</feature>
<organism evidence="6 7">
    <name type="scientific">Mytilus coruscus</name>
    <name type="common">Sea mussel</name>
    <dbReference type="NCBI Taxonomy" id="42192"/>
    <lineage>
        <taxon>Eukaryota</taxon>
        <taxon>Metazoa</taxon>
        <taxon>Spiralia</taxon>
        <taxon>Lophotrochozoa</taxon>
        <taxon>Mollusca</taxon>
        <taxon>Bivalvia</taxon>
        <taxon>Autobranchia</taxon>
        <taxon>Pteriomorphia</taxon>
        <taxon>Mytilida</taxon>
        <taxon>Mytiloidea</taxon>
        <taxon>Mytilidae</taxon>
        <taxon>Mytilinae</taxon>
        <taxon>Mytilus</taxon>
    </lineage>
</organism>
<dbReference type="PANTHER" id="PTHR11709">
    <property type="entry name" value="MULTI-COPPER OXIDASE"/>
    <property type="match status" value="1"/>
</dbReference>
<sequence>MLFILDGFSAQSTDTDWFNYFLKTGTSCKINTCRQNDTVCECFLSIKIDLSMLYKGAGSPAILLKPQIGAAVNFNTGAEFDENIEDSFILADGFNSQQVISINGRFSGPVITAYENQNMIVHVRNLMHTDSMTIHWHGIHQRSIPEADGVAFLTQYPLLPGQSQTYKFKAFPFGNHLYHAHIGDQRTMGHIGLIQRDNVLYLLSMLFILDGFSAQSTDTEWFNYFLKTGTSCKINTCRQNDQVCECYLSIEINLSMFYKGAGSPAILLKPQNGAAVNFNTCAEFDEKIEDSFILADGFNSQQVISINGRCPGPVITAYENQNMIVHVRNLMHTDSMTIHWHGIHQRSTPEADGVAFLTQYP</sequence>
<protein>
    <recommendedName>
        <fullName evidence="5">Plastocyanin-like domain-containing protein</fullName>
    </recommendedName>
</protein>
<keyword evidence="2" id="KW-0479">Metal-binding</keyword>
<evidence type="ECO:0000256" key="2">
    <source>
        <dbReference type="ARBA" id="ARBA00022723"/>
    </source>
</evidence>
<dbReference type="AlphaFoldDB" id="A0A6J8B7A8"/>
<dbReference type="Gene3D" id="2.60.40.420">
    <property type="entry name" value="Cupredoxins - blue copper proteins"/>
    <property type="match status" value="2"/>
</dbReference>
<evidence type="ECO:0000256" key="1">
    <source>
        <dbReference type="ARBA" id="ARBA00010609"/>
    </source>
</evidence>
<gene>
    <name evidence="6" type="ORF">MCOR_15485</name>
</gene>